<protein>
    <submittedName>
        <fullName evidence="1">Uncharacterized protein</fullName>
    </submittedName>
</protein>
<accession>A0A4D6NA66</accession>
<reference evidence="1 2" key="1">
    <citation type="submission" date="2019-04" db="EMBL/GenBank/DDBJ databases">
        <title>An improved genome assembly and genetic linkage map for asparagus bean, Vigna unguiculata ssp. sesquipedialis.</title>
        <authorList>
            <person name="Xia Q."/>
            <person name="Zhang R."/>
            <person name="Dong Y."/>
        </authorList>
    </citation>
    <scope>NUCLEOTIDE SEQUENCE [LARGE SCALE GENOMIC DNA]</scope>
    <source>
        <tissue evidence="1">Leaf</tissue>
    </source>
</reference>
<evidence type="ECO:0000313" key="2">
    <source>
        <dbReference type="Proteomes" id="UP000501690"/>
    </source>
</evidence>
<gene>
    <name evidence="1" type="ORF">DEO72_LG10g618</name>
</gene>
<proteinExistence type="predicted"/>
<dbReference type="Proteomes" id="UP000501690">
    <property type="component" value="Linkage Group LG10"/>
</dbReference>
<sequence>MMKVVGALEKEKLNIAHMEAELASVREKRKVISARLKKLGLKNPERKDEDEESLKL</sequence>
<organism evidence="1 2">
    <name type="scientific">Vigna unguiculata</name>
    <name type="common">Cowpea</name>
    <dbReference type="NCBI Taxonomy" id="3917"/>
    <lineage>
        <taxon>Eukaryota</taxon>
        <taxon>Viridiplantae</taxon>
        <taxon>Streptophyta</taxon>
        <taxon>Embryophyta</taxon>
        <taxon>Tracheophyta</taxon>
        <taxon>Spermatophyta</taxon>
        <taxon>Magnoliopsida</taxon>
        <taxon>eudicotyledons</taxon>
        <taxon>Gunneridae</taxon>
        <taxon>Pentapetalae</taxon>
        <taxon>rosids</taxon>
        <taxon>fabids</taxon>
        <taxon>Fabales</taxon>
        <taxon>Fabaceae</taxon>
        <taxon>Papilionoideae</taxon>
        <taxon>50 kb inversion clade</taxon>
        <taxon>NPAAA clade</taxon>
        <taxon>indigoferoid/millettioid clade</taxon>
        <taxon>Phaseoleae</taxon>
        <taxon>Vigna</taxon>
    </lineage>
</organism>
<name>A0A4D6NA66_VIGUN</name>
<dbReference type="EMBL" id="CP039354">
    <property type="protein sequence ID" value="QCE09399.1"/>
    <property type="molecule type" value="Genomic_DNA"/>
</dbReference>
<keyword evidence="2" id="KW-1185">Reference proteome</keyword>
<evidence type="ECO:0000313" key="1">
    <source>
        <dbReference type="EMBL" id="QCE09399.1"/>
    </source>
</evidence>
<dbReference type="AlphaFoldDB" id="A0A4D6NA66"/>